<reference evidence="2" key="1">
    <citation type="submission" date="2019-11" db="EMBL/GenBank/DDBJ databases">
        <title>Genome sequence of Heliorestis convoluta strain HH, an alkaliphilic and minimalistic phototrophic bacterium from a soda lake in Egypt.</title>
        <authorList>
            <person name="Dewey E.D."/>
            <person name="Stokes L.M."/>
            <person name="Burchell B.M."/>
            <person name="Shaffer K.N."/>
            <person name="Huntington A.M."/>
            <person name="Baker J.M."/>
            <person name="Nadendla S."/>
            <person name="Giglio M.G."/>
            <person name="Touchman J.W."/>
            <person name="Blankenship R.E."/>
            <person name="Madigan M.T."/>
            <person name="Sattley W.M."/>
        </authorList>
    </citation>
    <scope>NUCLEOTIDE SEQUENCE [LARGE SCALE GENOMIC DNA]</scope>
    <source>
        <strain evidence="2">HH</strain>
    </source>
</reference>
<dbReference type="KEGG" id="hcv:FTV88_0421"/>
<evidence type="ECO:0000313" key="2">
    <source>
        <dbReference type="Proteomes" id="UP000366051"/>
    </source>
</evidence>
<keyword evidence="2" id="KW-1185">Reference proteome</keyword>
<evidence type="ECO:0000313" key="1">
    <source>
        <dbReference type="EMBL" id="QGG46600.1"/>
    </source>
</evidence>
<dbReference type="Proteomes" id="UP000366051">
    <property type="component" value="Chromosome"/>
</dbReference>
<gene>
    <name evidence="1" type="primary">yqeG</name>
    <name evidence="1" type="ORF">FTV88_0421</name>
</gene>
<dbReference type="InterPro" id="IPR036412">
    <property type="entry name" value="HAD-like_sf"/>
</dbReference>
<dbReference type="AlphaFoldDB" id="A0A5Q2N2P1"/>
<dbReference type="OrthoDB" id="9787572at2"/>
<protein>
    <submittedName>
        <fullName evidence="1">YqeG family HAD IIIA-type phosphatase</fullName>
        <ecNumber evidence="1">3.1.3.-</ecNumber>
    </submittedName>
</protein>
<dbReference type="InterPro" id="IPR006439">
    <property type="entry name" value="HAD-SF_hydro_IA"/>
</dbReference>
<keyword evidence="1" id="KW-0378">Hydrolase</keyword>
<dbReference type="EMBL" id="CP045875">
    <property type="protein sequence ID" value="QGG46600.1"/>
    <property type="molecule type" value="Genomic_DNA"/>
</dbReference>
<sequence length="181" mass="20547">MKLLRPTQQVDTVPDVDIAALADKGVKGVIIDLDNTLTEWNKYDLCPTIGQWLHKLEKEGIKVCILSNNGERRVQQFAESCQIPYISRARKPRRRGFQQAMKLLGTSAQETAVIGDQIFTDVLGGNRMGLHTILVNPISRREFVGTRLVRTIEKLVLRQRRPLKWQKRTTKSRKDGGSAAR</sequence>
<dbReference type="InterPro" id="IPR006549">
    <property type="entry name" value="HAD-SF_hydro_IIIA"/>
</dbReference>
<dbReference type="InterPro" id="IPR027706">
    <property type="entry name" value="PGP_Pase"/>
</dbReference>
<dbReference type="NCBIfam" id="TIGR01549">
    <property type="entry name" value="HAD-SF-IA-v1"/>
    <property type="match status" value="1"/>
</dbReference>
<dbReference type="Pfam" id="PF09419">
    <property type="entry name" value="PGP_phosphatase"/>
    <property type="match status" value="1"/>
</dbReference>
<dbReference type="CDD" id="cd16416">
    <property type="entry name" value="HAD_BsYqeG-like"/>
    <property type="match status" value="1"/>
</dbReference>
<dbReference type="RefSeq" id="WP_153724143.1">
    <property type="nucleotide sequence ID" value="NZ_CP045875.1"/>
</dbReference>
<organism evidence="1 2">
    <name type="scientific">Heliorestis convoluta</name>
    <dbReference type="NCBI Taxonomy" id="356322"/>
    <lineage>
        <taxon>Bacteria</taxon>
        <taxon>Bacillati</taxon>
        <taxon>Bacillota</taxon>
        <taxon>Clostridia</taxon>
        <taxon>Eubacteriales</taxon>
        <taxon>Heliobacteriaceae</taxon>
        <taxon>Heliorestis</taxon>
    </lineage>
</organism>
<proteinExistence type="predicted"/>
<dbReference type="PANTHER" id="PTHR19288:SF25">
    <property type="entry name" value="PHOSPHATIDYLGLYCEROPHOSPHATASE GEP4, MITOCHONDRIAL"/>
    <property type="match status" value="1"/>
</dbReference>
<dbReference type="Gene3D" id="3.40.50.1000">
    <property type="entry name" value="HAD superfamily/HAD-like"/>
    <property type="match status" value="1"/>
</dbReference>
<name>A0A5Q2N2P1_9FIRM</name>
<dbReference type="GO" id="GO:0008962">
    <property type="term" value="F:phosphatidylglycerophosphatase activity"/>
    <property type="evidence" value="ECO:0007669"/>
    <property type="project" value="InterPro"/>
</dbReference>
<dbReference type="GO" id="GO:0005737">
    <property type="term" value="C:cytoplasm"/>
    <property type="evidence" value="ECO:0007669"/>
    <property type="project" value="TreeGrafter"/>
</dbReference>
<dbReference type="SUPFAM" id="SSF56784">
    <property type="entry name" value="HAD-like"/>
    <property type="match status" value="1"/>
</dbReference>
<dbReference type="InterPro" id="IPR023214">
    <property type="entry name" value="HAD_sf"/>
</dbReference>
<dbReference type="NCBIfam" id="TIGR01662">
    <property type="entry name" value="HAD-SF-IIIA"/>
    <property type="match status" value="1"/>
</dbReference>
<dbReference type="PANTHER" id="PTHR19288">
    <property type="entry name" value="4-NITROPHENYLPHOSPHATASE-RELATED"/>
    <property type="match status" value="1"/>
</dbReference>
<dbReference type="EC" id="3.1.3.-" evidence="1"/>
<dbReference type="NCBIfam" id="TIGR01668">
    <property type="entry name" value="YqeG_hyp_ppase"/>
    <property type="match status" value="1"/>
</dbReference>
<accession>A0A5Q2N2P1</accession>
<dbReference type="InterPro" id="IPR010021">
    <property type="entry name" value="PGPP1/Gep4"/>
</dbReference>